<dbReference type="InterPro" id="IPR002110">
    <property type="entry name" value="Ankyrin_rpt"/>
</dbReference>
<dbReference type="EMBL" id="MU032349">
    <property type="protein sequence ID" value="KAF3763514.1"/>
    <property type="molecule type" value="Genomic_DNA"/>
</dbReference>
<dbReference type="AlphaFoldDB" id="A0A9P4XZ13"/>
<feature type="region of interest" description="Disordered" evidence="4">
    <location>
        <begin position="1"/>
        <end position="25"/>
    </location>
</feature>
<organism evidence="5 6">
    <name type="scientific">Cryphonectria parasitica (strain ATCC 38755 / EP155)</name>
    <dbReference type="NCBI Taxonomy" id="660469"/>
    <lineage>
        <taxon>Eukaryota</taxon>
        <taxon>Fungi</taxon>
        <taxon>Dikarya</taxon>
        <taxon>Ascomycota</taxon>
        <taxon>Pezizomycotina</taxon>
        <taxon>Sordariomycetes</taxon>
        <taxon>Sordariomycetidae</taxon>
        <taxon>Diaporthales</taxon>
        <taxon>Cryphonectriaceae</taxon>
        <taxon>Cryphonectria-Endothia species complex</taxon>
        <taxon>Cryphonectria</taxon>
    </lineage>
</organism>
<keyword evidence="6" id="KW-1185">Reference proteome</keyword>
<dbReference type="Pfam" id="PF12796">
    <property type="entry name" value="Ank_2"/>
    <property type="match status" value="1"/>
</dbReference>
<evidence type="ECO:0000256" key="4">
    <source>
        <dbReference type="SAM" id="MobiDB-lite"/>
    </source>
</evidence>
<dbReference type="PANTHER" id="PTHR24201:SF16">
    <property type="entry name" value="ANKYRIN-1-LIKE-RELATED"/>
    <property type="match status" value="1"/>
</dbReference>
<evidence type="ECO:0008006" key="7">
    <source>
        <dbReference type="Google" id="ProtNLM"/>
    </source>
</evidence>
<dbReference type="RefSeq" id="XP_040774475.1">
    <property type="nucleotide sequence ID" value="XM_040925696.1"/>
</dbReference>
<dbReference type="GO" id="GO:0005634">
    <property type="term" value="C:nucleus"/>
    <property type="evidence" value="ECO:0007669"/>
    <property type="project" value="TreeGrafter"/>
</dbReference>
<dbReference type="Gene3D" id="1.25.40.20">
    <property type="entry name" value="Ankyrin repeat-containing domain"/>
    <property type="match status" value="1"/>
</dbReference>
<evidence type="ECO:0000256" key="3">
    <source>
        <dbReference type="PROSITE-ProRule" id="PRU00023"/>
    </source>
</evidence>
<dbReference type="PANTHER" id="PTHR24201">
    <property type="entry name" value="ANK_REP_REGION DOMAIN-CONTAINING PROTEIN"/>
    <property type="match status" value="1"/>
</dbReference>
<dbReference type="InterPro" id="IPR036770">
    <property type="entry name" value="Ankyrin_rpt-contain_sf"/>
</dbReference>
<proteinExistence type="predicted"/>
<dbReference type="OrthoDB" id="341259at2759"/>
<dbReference type="Proteomes" id="UP000803844">
    <property type="component" value="Unassembled WGS sequence"/>
</dbReference>
<keyword evidence="2 3" id="KW-0040">ANK repeat</keyword>
<sequence length="239" mass="26115">MTSSSVPSHIMSLPDASPVWPDPQTEECDSTALATAILAGDVEQVRSLVRMGIGLTQSHHWVLYEACLQGAHMVDILLTSQRVNFSTFIPNATGDPLLFFILRTPSSRFSTESKVATVAQLLDNGIDPCPLDRVGQTVLHAVAGVRPESGPLLSLLLRISARVHINSQNTFLDTPLAVTILSGHFEAAQILLEHGADVHVKMEWGESVVQFALRRNNLSQRTRQHRSLGQCRPGLNSVR</sequence>
<feature type="repeat" description="ANK" evidence="3">
    <location>
        <begin position="171"/>
        <end position="203"/>
    </location>
</feature>
<dbReference type="SMART" id="SM00248">
    <property type="entry name" value="ANK"/>
    <property type="match status" value="2"/>
</dbReference>
<protein>
    <recommendedName>
        <fullName evidence="7">Ankyrin</fullName>
    </recommendedName>
</protein>
<evidence type="ECO:0000313" key="5">
    <source>
        <dbReference type="EMBL" id="KAF3763514.1"/>
    </source>
</evidence>
<dbReference type="InterPro" id="IPR050776">
    <property type="entry name" value="Ank_Repeat/CDKN_Inhibitor"/>
</dbReference>
<accession>A0A9P4XZ13</accession>
<evidence type="ECO:0000256" key="1">
    <source>
        <dbReference type="ARBA" id="ARBA00022737"/>
    </source>
</evidence>
<keyword evidence="1" id="KW-0677">Repeat</keyword>
<gene>
    <name evidence="5" type="ORF">M406DRAFT_74111</name>
</gene>
<dbReference type="PROSITE" id="PS50297">
    <property type="entry name" value="ANK_REP_REGION"/>
    <property type="match status" value="1"/>
</dbReference>
<evidence type="ECO:0000313" key="6">
    <source>
        <dbReference type="Proteomes" id="UP000803844"/>
    </source>
</evidence>
<dbReference type="PROSITE" id="PS50088">
    <property type="entry name" value="ANK_REPEAT"/>
    <property type="match status" value="1"/>
</dbReference>
<reference evidence="5" key="1">
    <citation type="journal article" date="2020" name="Phytopathology">
        <title>Genome sequence of the chestnut blight fungus Cryphonectria parasitica EP155: A fundamental resource for an archetypical invasive plant pathogen.</title>
        <authorList>
            <person name="Crouch J.A."/>
            <person name="Dawe A."/>
            <person name="Aerts A."/>
            <person name="Barry K."/>
            <person name="Churchill A.C.L."/>
            <person name="Grimwood J."/>
            <person name="Hillman B."/>
            <person name="Milgroom M.G."/>
            <person name="Pangilinan J."/>
            <person name="Smith M."/>
            <person name="Salamov A."/>
            <person name="Schmutz J."/>
            <person name="Yadav J."/>
            <person name="Grigoriev I.V."/>
            <person name="Nuss D."/>
        </authorList>
    </citation>
    <scope>NUCLEOTIDE SEQUENCE</scope>
    <source>
        <strain evidence="5">EP155</strain>
    </source>
</reference>
<dbReference type="GeneID" id="63842825"/>
<evidence type="ECO:0000256" key="2">
    <source>
        <dbReference type="ARBA" id="ARBA00023043"/>
    </source>
</evidence>
<comment type="caution">
    <text evidence="5">The sequence shown here is derived from an EMBL/GenBank/DDBJ whole genome shotgun (WGS) entry which is preliminary data.</text>
</comment>
<dbReference type="SUPFAM" id="SSF48403">
    <property type="entry name" value="Ankyrin repeat"/>
    <property type="match status" value="1"/>
</dbReference>
<name>A0A9P4XZ13_CRYP1</name>